<name>A0A1F5DNA6_9BACT</name>
<evidence type="ECO:0000313" key="2">
    <source>
        <dbReference type="Proteomes" id="UP000178764"/>
    </source>
</evidence>
<organism evidence="1 2">
    <name type="scientific">Candidatus Berkelbacteria bacterium RBG_13_40_8</name>
    <dbReference type="NCBI Taxonomy" id="1797467"/>
    <lineage>
        <taxon>Bacteria</taxon>
        <taxon>Candidatus Berkelbacteria</taxon>
    </lineage>
</organism>
<sequence>MINREMIEKKRKRLLQLIDAVYDGEVEEIHRLLEENIVEDLGLLDTEIPKGFPGKPIKSILEYALQVSQSESAKILIDFGAKIDGNIRSIILERFPALINHKKRPI</sequence>
<protein>
    <submittedName>
        <fullName evidence="1">Uncharacterized protein</fullName>
    </submittedName>
</protein>
<dbReference type="EMBL" id="MEZT01000019">
    <property type="protein sequence ID" value="OGD56506.1"/>
    <property type="molecule type" value="Genomic_DNA"/>
</dbReference>
<gene>
    <name evidence="1" type="ORF">A2V71_02375</name>
</gene>
<accession>A0A1F5DNA6</accession>
<dbReference type="Proteomes" id="UP000178764">
    <property type="component" value="Unassembled WGS sequence"/>
</dbReference>
<reference evidence="1 2" key="1">
    <citation type="journal article" date="2016" name="Nat. Commun.">
        <title>Thousands of microbial genomes shed light on interconnected biogeochemical processes in an aquifer system.</title>
        <authorList>
            <person name="Anantharaman K."/>
            <person name="Brown C.T."/>
            <person name="Hug L.A."/>
            <person name="Sharon I."/>
            <person name="Castelle C.J."/>
            <person name="Probst A.J."/>
            <person name="Thomas B.C."/>
            <person name="Singh A."/>
            <person name="Wilkins M.J."/>
            <person name="Karaoz U."/>
            <person name="Brodie E.L."/>
            <person name="Williams K.H."/>
            <person name="Hubbard S.S."/>
            <person name="Banfield J.F."/>
        </authorList>
    </citation>
    <scope>NUCLEOTIDE SEQUENCE [LARGE SCALE GENOMIC DNA]</scope>
</reference>
<evidence type="ECO:0000313" key="1">
    <source>
        <dbReference type="EMBL" id="OGD56506.1"/>
    </source>
</evidence>
<comment type="caution">
    <text evidence="1">The sequence shown here is derived from an EMBL/GenBank/DDBJ whole genome shotgun (WGS) entry which is preliminary data.</text>
</comment>
<dbReference type="AlphaFoldDB" id="A0A1F5DNA6"/>
<proteinExistence type="predicted"/>